<dbReference type="Pfam" id="PF19686">
    <property type="entry name" value="DUF6188"/>
    <property type="match status" value="1"/>
</dbReference>
<name>A0A2G5PEY6_9MYCO</name>
<dbReference type="OrthoDB" id="5146786at2"/>
<dbReference type="STRING" id="85968.GCA_900073015_02281"/>
<keyword evidence="2" id="KW-1185">Reference proteome</keyword>
<gene>
    <name evidence="1" type="ORF">CQY22_004450</name>
</gene>
<proteinExistence type="predicted"/>
<accession>A0A2G5PEY6</accession>
<dbReference type="RefSeq" id="WP_090589136.1">
    <property type="nucleotide sequence ID" value="NZ_CP104302.1"/>
</dbReference>
<protein>
    <submittedName>
        <fullName evidence="1">Uncharacterized protein</fullName>
    </submittedName>
</protein>
<dbReference type="EMBL" id="PDCN02000003">
    <property type="protein sequence ID" value="PIB76895.1"/>
    <property type="molecule type" value="Genomic_DNA"/>
</dbReference>
<dbReference type="InterPro" id="IPR046179">
    <property type="entry name" value="DUF6188"/>
</dbReference>
<dbReference type="AlphaFoldDB" id="A0A2G5PEY6"/>
<sequence length="140" mass="15933">MHTLWIEQCVVQRIGLRDGLVLNFNDNNELVIATPMRLTSPPVEPHPEEQVLVDPKHFHDYEVPLLNFSGAAVTEACCEENGALRVSFSHGHRIDVDPDENETAWELYGRRHGYMACLPPGRVRVVRHDLPDDELDRASK</sequence>
<comment type="caution">
    <text evidence="1">The sequence shown here is derived from an EMBL/GenBank/DDBJ whole genome shotgun (WGS) entry which is preliminary data.</text>
</comment>
<dbReference type="Proteomes" id="UP000230551">
    <property type="component" value="Unassembled WGS sequence"/>
</dbReference>
<evidence type="ECO:0000313" key="2">
    <source>
        <dbReference type="Proteomes" id="UP000230551"/>
    </source>
</evidence>
<evidence type="ECO:0000313" key="1">
    <source>
        <dbReference type="EMBL" id="PIB76895.1"/>
    </source>
</evidence>
<organism evidence="1 2">
    <name type="scientific">Mycolicibacterium brumae</name>
    <dbReference type="NCBI Taxonomy" id="85968"/>
    <lineage>
        <taxon>Bacteria</taxon>
        <taxon>Bacillati</taxon>
        <taxon>Actinomycetota</taxon>
        <taxon>Actinomycetes</taxon>
        <taxon>Mycobacteriales</taxon>
        <taxon>Mycobacteriaceae</taxon>
        <taxon>Mycolicibacterium</taxon>
    </lineage>
</organism>
<reference evidence="1 2" key="1">
    <citation type="journal article" date="2017" name="Infect. Genet. Evol.">
        <title>The new phylogeny of the genus Mycobacterium: The old and the news.</title>
        <authorList>
            <person name="Tortoli E."/>
            <person name="Fedrizzi T."/>
            <person name="Meehan C.J."/>
            <person name="Trovato A."/>
            <person name="Grottola A."/>
            <person name="Giacobazzi E."/>
            <person name="Serpini G.F."/>
            <person name="Tagliazucchi S."/>
            <person name="Fabio A."/>
            <person name="Bettua C."/>
            <person name="Bertorelli R."/>
            <person name="Frascaro F."/>
            <person name="De Sanctis V."/>
            <person name="Pecorari M."/>
            <person name="Jousson O."/>
            <person name="Segata N."/>
            <person name="Cirillo D.M."/>
        </authorList>
    </citation>
    <scope>NUCLEOTIDE SEQUENCE [LARGE SCALE GENOMIC DNA]</scope>
    <source>
        <strain evidence="1 2">CIP1034565</strain>
    </source>
</reference>